<reference evidence="3 4" key="1">
    <citation type="submission" date="2017-08" db="EMBL/GenBank/DDBJ databases">
        <title>Resequencing and Reannotation of the genome of Pyrococcus furiosus type strain DSM3638.</title>
        <authorList>
            <person name="Reichelt R.M."/>
            <person name="Bunk B."/>
        </authorList>
    </citation>
    <scope>NUCLEOTIDE SEQUENCE [LARGE SCALE GENOMIC DNA]</scope>
    <source>
        <strain evidence="3 4">DSM 3638</strain>
    </source>
</reference>
<dbReference type="EMBL" id="CP023154">
    <property type="protein sequence ID" value="QEK77880.1"/>
    <property type="molecule type" value="Genomic_DNA"/>
</dbReference>
<dbReference type="Proteomes" id="UP000324354">
    <property type="component" value="Chromosome"/>
</dbReference>
<dbReference type="GeneID" id="41711940"/>
<dbReference type="AlphaFoldDB" id="A0A5C0XT21"/>
<accession>A0A5C0XT21</accession>
<dbReference type="GeneID" id="13300957"/>
<sequence length="204" mass="23519">MKAVELLELEARKFEERANILENHLVRLQSSLVKKYEDRLKLRHGYSPYIILVVLVTQIIIIVFLQERFGFLILRRMLYGLAGILLLIVLVMIILGHLNSEEDEEVSIMERINSYRKVAKLYKRIGEAITSNNLKEVQRIADELLENVELARAVEIAGVGDPKIIAYVLYAYLNKDILSKEEIEEAITVAPRPLGYLLREGEEE</sequence>
<feature type="transmembrane region" description="Helical" evidence="2">
    <location>
        <begin position="46"/>
        <end position="65"/>
    </location>
</feature>
<protein>
    <submittedName>
        <fullName evidence="3">Uncharacterized protein</fullName>
    </submittedName>
</protein>
<keyword evidence="2" id="KW-1133">Transmembrane helix</keyword>
<evidence type="ECO:0000313" key="3">
    <source>
        <dbReference type="EMBL" id="QEK77880.1"/>
    </source>
</evidence>
<gene>
    <name evidence="3" type="ORF">PFDSM3638_00690</name>
</gene>
<organism evidence="3 4">
    <name type="scientific">Pyrococcus furiosus (strain ATCC 43587 / DSM 3638 / JCM 8422 / Vc1)</name>
    <dbReference type="NCBI Taxonomy" id="186497"/>
    <lineage>
        <taxon>Archaea</taxon>
        <taxon>Methanobacteriati</taxon>
        <taxon>Methanobacteriota</taxon>
        <taxon>Thermococci</taxon>
        <taxon>Thermococcales</taxon>
        <taxon>Thermococcaceae</taxon>
        <taxon>Pyrococcus</taxon>
    </lineage>
</organism>
<evidence type="ECO:0000256" key="2">
    <source>
        <dbReference type="SAM" id="Phobius"/>
    </source>
</evidence>
<name>A0A5C0XT21_PYRFU</name>
<keyword evidence="2" id="KW-0472">Membrane</keyword>
<feature type="transmembrane region" description="Helical" evidence="2">
    <location>
        <begin position="77"/>
        <end position="98"/>
    </location>
</feature>
<proteinExistence type="predicted"/>
<keyword evidence="2" id="KW-0812">Transmembrane</keyword>
<feature type="coiled-coil region" evidence="1">
    <location>
        <begin position="4"/>
        <end position="31"/>
    </location>
</feature>
<evidence type="ECO:0000256" key="1">
    <source>
        <dbReference type="SAM" id="Coils"/>
    </source>
</evidence>
<dbReference type="OrthoDB" id="102388at2157"/>
<keyword evidence="1" id="KW-0175">Coiled coil</keyword>
<evidence type="ECO:0000313" key="4">
    <source>
        <dbReference type="Proteomes" id="UP000324354"/>
    </source>
</evidence>
<dbReference type="RefSeq" id="WP_011011263.1">
    <property type="nucleotide sequence ID" value="NC_003413.1"/>
</dbReference>